<accession>A0AAE1KDD0</accession>
<evidence type="ECO:0000313" key="3">
    <source>
        <dbReference type="Proteomes" id="UP001286313"/>
    </source>
</evidence>
<feature type="region of interest" description="Disordered" evidence="1">
    <location>
        <begin position="54"/>
        <end position="82"/>
    </location>
</feature>
<organism evidence="2 3">
    <name type="scientific">Petrolisthes cinctipes</name>
    <name type="common">Flat porcelain crab</name>
    <dbReference type="NCBI Taxonomy" id="88211"/>
    <lineage>
        <taxon>Eukaryota</taxon>
        <taxon>Metazoa</taxon>
        <taxon>Ecdysozoa</taxon>
        <taxon>Arthropoda</taxon>
        <taxon>Crustacea</taxon>
        <taxon>Multicrustacea</taxon>
        <taxon>Malacostraca</taxon>
        <taxon>Eumalacostraca</taxon>
        <taxon>Eucarida</taxon>
        <taxon>Decapoda</taxon>
        <taxon>Pleocyemata</taxon>
        <taxon>Anomura</taxon>
        <taxon>Galatheoidea</taxon>
        <taxon>Porcellanidae</taxon>
        <taxon>Petrolisthes</taxon>
    </lineage>
</organism>
<dbReference type="Proteomes" id="UP001286313">
    <property type="component" value="Unassembled WGS sequence"/>
</dbReference>
<gene>
    <name evidence="2" type="ORF">Pcinc_024192</name>
</gene>
<proteinExistence type="predicted"/>
<comment type="caution">
    <text evidence="2">The sequence shown here is derived from an EMBL/GenBank/DDBJ whole genome shotgun (WGS) entry which is preliminary data.</text>
</comment>
<keyword evidence="3" id="KW-1185">Reference proteome</keyword>
<dbReference type="AlphaFoldDB" id="A0AAE1KDD0"/>
<protein>
    <submittedName>
        <fullName evidence="2">Uncharacterized protein</fullName>
    </submittedName>
</protein>
<evidence type="ECO:0000313" key="2">
    <source>
        <dbReference type="EMBL" id="KAK3870609.1"/>
    </source>
</evidence>
<feature type="compositionally biased region" description="Pro residues" evidence="1">
    <location>
        <begin position="65"/>
        <end position="74"/>
    </location>
</feature>
<dbReference type="EMBL" id="JAWQEG010002641">
    <property type="protein sequence ID" value="KAK3870609.1"/>
    <property type="molecule type" value="Genomic_DNA"/>
</dbReference>
<sequence>MKREWEELLLTGVGKRPEEWEDAFLHVRVNVCTSVLLCVHEGCVLPPTDTRQLATPLSHHNSTLTPPPPNPTPPSSSSTSLGYSQGVLSHLLWSCVRLSVLLFM</sequence>
<reference evidence="2" key="1">
    <citation type="submission" date="2023-10" db="EMBL/GenBank/DDBJ databases">
        <title>Genome assemblies of two species of porcelain crab, Petrolisthes cinctipes and Petrolisthes manimaculis (Anomura: Porcellanidae).</title>
        <authorList>
            <person name="Angst P."/>
        </authorList>
    </citation>
    <scope>NUCLEOTIDE SEQUENCE</scope>
    <source>
        <strain evidence="2">PB745_01</strain>
        <tissue evidence="2">Gill</tissue>
    </source>
</reference>
<name>A0AAE1KDD0_PETCI</name>
<evidence type="ECO:0000256" key="1">
    <source>
        <dbReference type="SAM" id="MobiDB-lite"/>
    </source>
</evidence>